<dbReference type="EMBL" id="BAABHO010000003">
    <property type="protein sequence ID" value="GAA4775503.1"/>
    <property type="molecule type" value="Genomic_DNA"/>
</dbReference>
<keyword evidence="2" id="KW-1185">Reference proteome</keyword>
<dbReference type="Proteomes" id="UP001500928">
    <property type="component" value="Unassembled WGS sequence"/>
</dbReference>
<dbReference type="RefSeq" id="WP_345410808.1">
    <property type="nucleotide sequence ID" value="NZ_BAABHO010000003.1"/>
</dbReference>
<evidence type="ECO:0000313" key="1">
    <source>
        <dbReference type="EMBL" id="GAA4775503.1"/>
    </source>
</evidence>
<accession>A0ABP9A737</accession>
<proteinExistence type="predicted"/>
<comment type="caution">
    <text evidence="1">The sequence shown here is derived from an EMBL/GenBank/DDBJ whole genome shotgun (WGS) entry which is preliminary data.</text>
</comment>
<organism evidence="1 2">
    <name type="scientific">Actinomycetospora chlora</name>
    <dbReference type="NCBI Taxonomy" id="663608"/>
    <lineage>
        <taxon>Bacteria</taxon>
        <taxon>Bacillati</taxon>
        <taxon>Actinomycetota</taxon>
        <taxon>Actinomycetes</taxon>
        <taxon>Pseudonocardiales</taxon>
        <taxon>Pseudonocardiaceae</taxon>
        <taxon>Actinomycetospora</taxon>
    </lineage>
</organism>
<evidence type="ECO:0000313" key="2">
    <source>
        <dbReference type="Proteomes" id="UP001500928"/>
    </source>
</evidence>
<gene>
    <name evidence="1" type="ORF">GCM10023200_05080</name>
</gene>
<evidence type="ECO:0008006" key="3">
    <source>
        <dbReference type="Google" id="ProtNLM"/>
    </source>
</evidence>
<protein>
    <recommendedName>
        <fullName evidence="3">ER-bound oxygenase mpaB/mpaB'/Rubber oxygenase catalytic domain-containing protein</fullName>
    </recommendedName>
</protein>
<reference evidence="2" key="1">
    <citation type="journal article" date="2019" name="Int. J. Syst. Evol. Microbiol.">
        <title>The Global Catalogue of Microorganisms (GCM) 10K type strain sequencing project: providing services to taxonomists for standard genome sequencing and annotation.</title>
        <authorList>
            <consortium name="The Broad Institute Genomics Platform"/>
            <consortium name="The Broad Institute Genome Sequencing Center for Infectious Disease"/>
            <person name="Wu L."/>
            <person name="Ma J."/>
        </authorList>
    </citation>
    <scope>NUCLEOTIDE SEQUENCE [LARGE SCALE GENOMIC DNA]</scope>
    <source>
        <strain evidence="2">JCM 17979</strain>
    </source>
</reference>
<name>A0ABP9A737_9PSEU</name>
<sequence>MARGRSRPSFSRWLRENSQHYLMVGAHEQLAKRYPGTRAPARPHGALEIAWLRVFAPVYRALPWPLRHRILRAMPGSHRRTWAPPPARRDPAV</sequence>